<proteinExistence type="predicted"/>
<evidence type="ECO:0000313" key="3">
    <source>
        <dbReference type="Proteomes" id="UP001597389"/>
    </source>
</evidence>
<sequence>MFAKKAFIELSRKFVCVRLETYESEANQEMVRKHLNGKLANTAFVILSPDGERALCRGSRSPSMSFGARGEESLEKVLAEMGKIVSAYPARGGSAELPDFYSFKQALNVSAADQRLLVFTVAPEQQRKGLREKLEGVAASTSVMGKFHYDTAGNSDAGWEKAVEKVQHKTGHFVIDPDVFGLKGEVVAYLPLDANAAQIRAVLLRANTRFAETEKPKHYSQHMVEARRLGVRYTSNVPKGVDKDRDGEVDSTRRSRR</sequence>
<evidence type="ECO:0000256" key="1">
    <source>
        <dbReference type="SAM" id="MobiDB-lite"/>
    </source>
</evidence>
<comment type="caution">
    <text evidence="2">The sequence shown here is derived from an EMBL/GenBank/DDBJ whole genome shotgun (WGS) entry which is preliminary data.</text>
</comment>
<gene>
    <name evidence="2" type="ORF">ACFSW8_13195</name>
</gene>
<protein>
    <submittedName>
        <fullName evidence="2">Uncharacterized protein</fullName>
    </submittedName>
</protein>
<dbReference type="EMBL" id="JBHUJB010000054">
    <property type="protein sequence ID" value="MFD2159857.1"/>
    <property type="molecule type" value="Genomic_DNA"/>
</dbReference>
<reference evidence="3" key="1">
    <citation type="journal article" date="2019" name="Int. J. Syst. Evol. Microbiol.">
        <title>The Global Catalogue of Microorganisms (GCM) 10K type strain sequencing project: providing services to taxonomists for standard genome sequencing and annotation.</title>
        <authorList>
            <consortium name="The Broad Institute Genomics Platform"/>
            <consortium name="The Broad Institute Genome Sequencing Center for Infectious Disease"/>
            <person name="Wu L."/>
            <person name="Ma J."/>
        </authorList>
    </citation>
    <scope>NUCLEOTIDE SEQUENCE [LARGE SCALE GENOMIC DNA]</scope>
    <source>
        <strain evidence="3">CCUG 57942</strain>
    </source>
</reference>
<feature type="compositionally biased region" description="Basic and acidic residues" evidence="1">
    <location>
        <begin position="240"/>
        <end position="257"/>
    </location>
</feature>
<evidence type="ECO:0000313" key="2">
    <source>
        <dbReference type="EMBL" id="MFD2159857.1"/>
    </source>
</evidence>
<dbReference type="RefSeq" id="WP_377091006.1">
    <property type="nucleotide sequence ID" value="NZ_JBHSJL010000014.1"/>
</dbReference>
<dbReference type="Proteomes" id="UP001597389">
    <property type="component" value="Unassembled WGS sequence"/>
</dbReference>
<organism evidence="2 3">
    <name type="scientific">Rubritalea tangerina</name>
    <dbReference type="NCBI Taxonomy" id="430798"/>
    <lineage>
        <taxon>Bacteria</taxon>
        <taxon>Pseudomonadati</taxon>
        <taxon>Verrucomicrobiota</taxon>
        <taxon>Verrucomicrobiia</taxon>
        <taxon>Verrucomicrobiales</taxon>
        <taxon>Rubritaleaceae</taxon>
        <taxon>Rubritalea</taxon>
    </lineage>
</organism>
<name>A0ABW4ZDF3_9BACT</name>
<keyword evidence="3" id="KW-1185">Reference proteome</keyword>
<feature type="region of interest" description="Disordered" evidence="1">
    <location>
        <begin position="235"/>
        <end position="257"/>
    </location>
</feature>
<accession>A0ABW4ZDF3</accession>